<dbReference type="Proteomes" id="UP000194546">
    <property type="component" value="Unassembled WGS sequence"/>
</dbReference>
<protein>
    <submittedName>
        <fullName evidence="2">Uncharacterized protein</fullName>
    </submittedName>
</protein>
<proteinExistence type="predicted"/>
<feature type="compositionally biased region" description="Gly residues" evidence="1">
    <location>
        <begin position="31"/>
        <end position="49"/>
    </location>
</feature>
<feature type="region of interest" description="Disordered" evidence="1">
    <location>
        <begin position="1"/>
        <end position="136"/>
    </location>
</feature>
<sequence>MLFVLTTANGQERIMTQTEREKNSGKPLGDSGSGASGGGSIGNLPGGAATGADAHQGVRQPDAPLHEPDARVDTPDTEGTDAAQRPATPTEGNDYAQAEKAKGASSGGDDSANSTRPQTATEAALPSTIDKNPRPS</sequence>
<name>A0A242MWA5_CABSO</name>
<dbReference type="EMBL" id="NBTY01000075">
    <property type="protein sequence ID" value="OTP75166.1"/>
    <property type="molecule type" value="Genomic_DNA"/>
</dbReference>
<gene>
    <name evidence="2" type="ORF">PAMC26510_14595</name>
</gene>
<accession>A0A242MWA5</accession>
<feature type="compositionally biased region" description="Basic and acidic residues" evidence="1">
    <location>
        <begin position="64"/>
        <end position="74"/>
    </location>
</feature>
<organism evidence="2 3">
    <name type="scientific">Caballeronia sordidicola</name>
    <name type="common">Burkholderia sordidicola</name>
    <dbReference type="NCBI Taxonomy" id="196367"/>
    <lineage>
        <taxon>Bacteria</taxon>
        <taxon>Pseudomonadati</taxon>
        <taxon>Pseudomonadota</taxon>
        <taxon>Betaproteobacteria</taxon>
        <taxon>Burkholderiales</taxon>
        <taxon>Burkholderiaceae</taxon>
        <taxon>Caballeronia</taxon>
    </lineage>
</organism>
<reference evidence="2 3" key="1">
    <citation type="submission" date="2017-03" db="EMBL/GenBank/DDBJ databases">
        <title>Genome analysis of strain PAMC 26510.</title>
        <authorList>
            <person name="Oh H.-M."/>
            <person name="Yang J.-A."/>
        </authorList>
    </citation>
    <scope>NUCLEOTIDE SEQUENCE [LARGE SCALE GENOMIC DNA]</scope>
    <source>
        <strain evidence="2 3">PAMC 26510</strain>
    </source>
</reference>
<comment type="caution">
    <text evidence="2">The sequence shown here is derived from an EMBL/GenBank/DDBJ whole genome shotgun (WGS) entry which is preliminary data.</text>
</comment>
<feature type="compositionally biased region" description="Low complexity" evidence="1">
    <location>
        <begin position="103"/>
        <end position="112"/>
    </location>
</feature>
<evidence type="ECO:0000313" key="2">
    <source>
        <dbReference type="EMBL" id="OTP75166.1"/>
    </source>
</evidence>
<feature type="compositionally biased region" description="Polar residues" evidence="1">
    <location>
        <begin position="1"/>
        <end position="17"/>
    </location>
</feature>
<dbReference type="AlphaFoldDB" id="A0A242MWA5"/>
<evidence type="ECO:0000313" key="3">
    <source>
        <dbReference type="Proteomes" id="UP000194546"/>
    </source>
</evidence>
<evidence type="ECO:0000256" key="1">
    <source>
        <dbReference type="SAM" id="MobiDB-lite"/>
    </source>
</evidence>